<dbReference type="EMBL" id="AP023176">
    <property type="protein sequence ID" value="BCF93755.1"/>
    <property type="molecule type" value="Genomic_DNA"/>
</dbReference>
<dbReference type="Gene3D" id="1.20.58.340">
    <property type="entry name" value="Magnesium transport protein CorA, transmembrane region"/>
    <property type="match status" value="2"/>
</dbReference>
<dbReference type="AlphaFoldDB" id="A0A7I8BZA6"/>
<evidence type="ECO:0000256" key="11">
    <source>
        <dbReference type="ARBA" id="ARBA00045497"/>
    </source>
</evidence>
<dbReference type="GO" id="GO:0000287">
    <property type="term" value="F:magnesium ion binding"/>
    <property type="evidence" value="ECO:0007669"/>
    <property type="project" value="TreeGrafter"/>
</dbReference>
<evidence type="ECO:0000256" key="4">
    <source>
        <dbReference type="ARBA" id="ARBA00022475"/>
    </source>
</evidence>
<dbReference type="InterPro" id="IPR045861">
    <property type="entry name" value="CorA_cytoplasmic_dom"/>
</dbReference>
<dbReference type="PANTHER" id="PTHR46494:SF1">
    <property type="entry name" value="CORA FAMILY METAL ION TRANSPORTER (EUROFUNG)"/>
    <property type="match status" value="1"/>
</dbReference>
<dbReference type="GO" id="GO:0050897">
    <property type="term" value="F:cobalt ion binding"/>
    <property type="evidence" value="ECO:0007669"/>
    <property type="project" value="TreeGrafter"/>
</dbReference>
<keyword evidence="13" id="KW-0614">Plasmid</keyword>
<dbReference type="GO" id="GO:0005886">
    <property type="term" value="C:plasma membrane"/>
    <property type="evidence" value="ECO:0007669"/>
    <property type="project" value="UniProtKB-SubCell"/>
</dbReference>
<dbReference type="Pfam" id="PF01544">
    <property type="entry name" value="CorA"/>
    <property type="match status" value="1"/>
</dbReference>
<evidence type="ECO:0000256" key="12">
    <source>
        <dbReference type="RuleBase" id="RU362010"/>
    </source>
</evidence>
<evidence type="ECO:0000256" key="6">
    <source>
        <dbReference type="ARBA" id="ARBA00022842"/>
    </source>
</evidence>
<evidence type="ECO:0000256" key="8">
    <source>
        <dbReference type="ARBA" id="ARBA00023065"/>
    </source>
</evidence>
<evidence type="ECO:0000256" key="5">
    <source>
        <dbReference type="ARBA" id="ARBA00022692"/>
    </source>
</evidence>
<organism evidence="13 14">
    <name type="scientific">Paraburkholderia largidicola</name>
    <dbReference type="NCBI Taxonomy" id="3014751"/>
    <lineage>
        <taxon>Bacteria</taxon>
        <taxon>Pseudomonadati</taxon>
        <taxon>Pseudomonadota</taxon>
        <taxon>Betaproteobacteria</taxon>
        <taxon>Burkholderiales</taxon>
        <taxon>Burkholderiaceae</taxon>
        <taxon>Paraburkholderia</taxon>
    </lineage>
</organism>
<evidence type="ECO:0000313" key="13">
    <source>
        <dbReference type="EMBL" id="BCF93755.1"/>
    </source>
</evidence>
<dbReference type="CDD" id="cd12830">
    <property type="entry name" value="MtCorA-like"/>
    <property type="match status" value="1"/>
</dbReference>
<dbReference type="NCBIfam" id="TIGR00383">
    <property type="entry name" value="corA"/>
    <property type="match status" value="1"/>
</dbReference>
<keyword evidence="6 12" id="KW-0460">Magnesium</keyword>
<keyword evidence="8 12" id="KW-0406">Ion transport</keyword>
<keyword evidence="4 12" id="KW-1003">Cell membrane</keyword>
<protein>
    <recommendedName>
        <fullName evidence="12">Magnesium transport protein CorA</fullName>
    </recommendedName>
</protein>
<keyword evidence="5 12" id="KW-0812">Transmembrane</keyword>
<keyword evidence="9 12" id="KW-0472">Membrane</keyword>
<dbReference type="SUPFAM" id="SSF144083">
    <property type="entry name" value="Magnesium transport protein CorA, transmembrane region"/>
    <property type="match status" value="1"/>
</dbReference>
<dbReference type="GO" id="GO:0015095">
    <property type="term" value="F:magnesium ion transmembrane transporter activity"/>
    <property type="evidence" value="ECO:0007669"/>
    <property type="project" value="UniProtKB-UniRule"/>
</dbReference>
<evidence type="ECO:0000256" key="7">
    <source>
        <dbReference type="ARBA" id="ARBA00022989"/>
    </source>
</evidence>
<dbReference type="GO" id="GO:0015087">
    <property type="term" value="F:cobalt ion transmembrane transporter activity"/>
    <property type="evidence" value="ECO:0007669"/>
    <property type="project" value="UniProtKB-UniRule"/>
</dbReference>
<comment type="function">
    <text evidence="11">Mediates influx of magnesium ions. Alternates between open and closed states. Activated by low cytoplasmic Mg(2+) levels. Inactive when cytoplasmic Mg(2+) levels are high.</text>
</comment>
<dbReference type="InterPro" id="IPR004488">
    <property type="entry name" value="Mg/Co-transport_prot_CorA"/>
</dbReference>
<evidence type="ECO:0000256" key="2">
    <source>
        <dbReference type="ARBA" id="ARBA00009765"/>
    </source>
</evidence>
<dbReference type="InterPro" id="IPR002523">
    <property type="entry name" value="MgTranspt_CorA/ZnTranspt_ZntB"/>
</dbReference>
<name>A0A7I8BZA6_9BURK</name>
<evidence type="ECO:0000256" key="9">
    <source>
        <dbReference type="ARBA" id="ARBA00023136"/>
    </source>
</evidence>
<dbReference type="Proteomes" id="UP000510888">
    <property type="component" value="Plasmid PPGU16_p1"/>
</dbReference>
<evidence type="ECO:0000313" key="14">
    <source>
        <dbReference type="Proteomes" id="UP000510888"/>
    </source>
</evidence>
<dbReference type="InterPro" id="IPR045863">
    <property type="entry name" value="CorA_TM1_TM2"/>
</dbReference>
<keyword evidence="7 12" id="KW-1133">Transmembrane helix</keyword>
<proteinExistence type="inferred from homology"/>
<keyword evidence="14" id="KW-1185">Reference proteome</keyword>
<reference evidence="13 14" key="1">
    <citation type="journal article" date="2020" name="Genes (Basel)">
        <title>Genomic Comparison of Insect Gut Symbionts from Divergent Burkholderia Subclades.</title>
        <authorList>
            <person name="Takeshita K."/>
            <person name="Kikuchi Y."/>
        </authorList>
    </citation>
    <scope>NUCLEOTIDE SEQUENCE [LARGE SCALE GENOMIC DNA]</scope>
    <source>
        <strain evidence="13 14">PGU16</strain>
        <plasmid evidence="13 14">PPGU16_p1</plasmid>
    </source>
</reference>
<sequence>MLVNCVAYQDGRKLGDITVEQISDYVQKPECFVWVALKEPEPAELDAMQEEFGLHTLAVEDVRAHHQWPKIEEYGDSLFAVMHTVEFQEDGSLLFGEVDVFVGANYVLSVRMRTQRGFQDVRERCENEPELLRLGSAFVLYALMDHIVDDYFSILEALTNELEEIEDRIFKPQQVNEARAIIEDLYRFKRRLVVLRHHIGPLLEGVGKLTGGRVPKVCDGMTAYFKDVYVHLERIVGAIEGRRELVITAVQVNLGMIALAESEITKRLGSFAALFAVPTMIAGIYGMNFEHMPELHSQYGYPVVIAAIVVIDIVLYRWFRKAKWI</sequence>
<comment type="catalytic activity">
    <reaction evidence="10">
        <text>Mg(2+)(in) = Mg(2+)(out)</text>
        <dbReference type="Rhea" id="RHEA:29827"/>
        <dbReference type="ChEBI" id="CHEBI:18420"/>
    </reaction>
</comment>
<dbReference type="SUPFAM" id="SSF143865">
    <property type="entry name" value="CorA soluble domain-like"/>
    <property type="match status" value="1"/>
</dbReference>
<evidence type="ECO:0000256" key="3">
    <source>
        <dbReference type="ARBA" id="ARBA00022448"/>
    </source>
</evidence>
<feature type="transmembrane region" description="Helical" evidence="12">
    <location>
        <begin position="299"/>
        <end position="319"/>
    </location>
</feature>
<feature type="transmembrane region" description="Helical" evidence="12">
    <location>
        <begin position="268"/>
        <end position="287"/>
    </location>
</feature>
<dbReference type="Gene3D" id="3.30.460.20">
    <property type="entry name" value="CorA soluble domain-like"/>
    <property type="match status" value="1"/>
</dbReference>
<dbReference type="RefSeq" id="WP_180725324.1">
    <property type="nucleotide sequence ID" value="NZ_AP023176.1"/>
</dbReference>
<comment type="similarity">
    <text evidence="2 12">Belongs to the CorA metal ion transporter (MIT) (TC 1.A.35) family.</text>
</comment>
<dbReference type="FunFam" id="1.20.58.340:FF:000004">
    <property type="entry name" value="Magnesium transport protein CorA"/>
    <property type="match status" value="1"/>
</dbReference>
<gene>
    <name evidence="13" type="primary">corA_2</name>
    <name evidence="12" type="synonym">corA</name>
    <name evidence="13" type="ORF">PPGU16_68220</name>
</gene>
<geneLocation type="plasmid" evidence="13 14">
    <name>PPGU16_p1</name>
</geneLocation>
<accession>A0A7I8BZA6</accession>
<keyword evidence="3 12" id="KW-0813">Transport</keyword>
<dbReference type="PANTHER" id="PTHR46494">
    <property type="entry name" value="CORA FAMILY METAL ION TRANSPORTER (EUROFUNG)"/>
    <property type="match status" value="1"/>
</dbReference>
<comment type="subcellular location">
    <subcellularLocation>
        <location evidence="1">Cell membrane</location>
        <topology evidence="1">Multi-pass membrane protein</topology>
    </subcellularLocation>
    <subcellularLocation>
        <location evidence="12">Membrane</location>
        <topology evidence="12">Multi-pass membrane protein</topology>
    </subcellularLocation>
</comment>
<evidence type="ECO:0000256" key="1">
    <source>
        <dbReference type="ARBA" id="ARBA00004651"/>
    </source>
</evidence>
<evidence type="ECO:0000256" key="10">
    <source>
        <dbReference type="ARBA" id="ARBA00034269"/>
    </source>
</evidence>
<dbReference type="KEGG" id="plad:PPGU16_68220"/>